<feature type="domain" description="RNA-binding S4" evidence="7">
    <location>
        <begin position="13"/>
        <end position="72"/>
    </location>
</feature>
<dbReference type="SMART" id="SM00363">
    <property type="entry name" value="S4"/>
    <property type="match status" value="1"/>
</dbReference>
<comment type="similarity">
    <text evidence="2 6">Belongs to the pseudouridine synthase RluA family.</text>
</comment>
<evidence type="ECO:0000256" key="3">
    <source>
        <dbReference type="ARBA" id="ARBA00023235"/>
    </source>
</evidence>
<keyword evidence="9" id="KW-1185">Reference proteome</keyword>
<dbReference type="Gene3D" id="3.10.290.10">
    <property type="entry name" value="RNA-binding S4 domain"/>
    <property type="match status" value="1"/>
</dbReference>
<dbReference type="GO" id="GO:0003723">
    <property type="term" value="F:RNA binding"/>
    <property type="evidence" value="ECO:0007669"/>
    <property type="project" value="UniProtKB-KW"/>
</dbReference>
<dbReference type="InterPro" id="IPR036986">
    <property type="entry name" value="S4_RNA-bd_sf"/>
</dbReference>
<keyword evidence="3 6" id="KW-0413">Isomerase</keyword>
<evidence type="ECO:0000256" key="6">
    <source>
        <dbReference type="RuleBase" id="RU362028"/>
    </source>
</evidence>
<dbReference type="AlphaFoldDB" id="A0A380LL69"/>
<dbReference type="OrthoDB" id="9807829at2"/>
<dbReference type="Pfam" id="PF00849">
    <property type="entry name" value="PseudoU_synth_2"/>
    <property type="match status" value="1"/>
</dbReference>
<dbReference type="PROSITE" id="PS50889">
    <property type="entry name" value="S4"/>
    <property type="match status" value="1"/>
</dbReference>
<gene>
    <name evidence="8" type="primary">rluC</name>
    <name evidence="8" type="ORF">NCTC11087_00887</name>
</gene>
<reference evidence="8 9" key="1">
    <citation type="submission" date="2018-06" db="EMBL/GenBank/DDBJ databases">
        <authorList>
            <consortium name="Pathogen Informatics"/>
            <person name="Doyle S."/>
        </authorList>
    </citation>
    <scope>NUCLEOTIDE SEQUENCE [LARGE SCALE GENOMIC DNA]</scope>
    <source>
        <strain evidence="8 9">NCTC11087</strain>
    </source>
</reference>
<evidence type="ECO:0000256" key="2">
    <source>
        <dbReference type="ARBA" id="ARBA00010876"/>
    </source>
</evidence>
<dbReference type="Proteomes" id="UP000255523">
    <property type="component" value="Unassembled WGS sequence"/>
</dbReference>
<name>A0A380LL69_9FIRM</name>
<dbReference type="InterPro" id="IPR006145">
    <property type="entry name" value="PsdUridine_synth_RsuA/RluA"/>
</dbReference>
<proteinExistence type="inferred from homology"/>
<dbReference type="PANTHER" id="PTHR21600">
    <property type="entry name" value="MITOCHONDRIAL RNA PSEUDOURIDINE SYNTHASE"/>
    <property type="match status" value="1"/>
</dbReference>
<evidence type="ECO:0000313" key="8">
    <source>
        <dbReference type="EMBL" id="SUO04003.1"/>
    </source>
</evidence>
<evidence type="ECO:0000256" key="5">
    <source>
        <dbReference type="PROSITE-ProRule" id="PRU00182"/>
    </source>
</evidence>
<evidence type="ECO:0000313" key="9">
    <source>
        <dbReference type="Proteomes" id="UP000255523"/>
    </source>
</evidence>
<accession>A0A380LL69</accession>
<dbReference type="RefSeq" id="WP_022789289.1">
    <property type="nucleotide sequence ID" value="NZ_UHFX01000003.1"/>
</dbReference>
<dbReference type="Pfam" id="PF01479">
    <property type="entry name" value="S4"/>
    <property type="match status" value="1"/>
</dbReference>
<dbReference type="PROSITE" id="PS01129">
    <property type="entry name" value="PSI_RLU"/>
    <property type="match status" value="1"/>
</dbReference>
<dbReference type="NCBIfam" id="TIGR00005">
    <property type="entry name" value="rluA_subfam"/>
    <property type="match status" value="1"/>
</dbReference>
<keyword evidence="5" id="KW-0694">RNA-binding</keyword>
<dbReference type="GO" id="GO:0120159">
    <property type="term" value="F:rRNA pseudouridine synthase activity"/>
    <property type="evidence" value="ECO:0007669"/>
    <property type="project" value="UniProtKB-ARBA"/>
</dbReference>
<dbReference type="Gene3D" id="3.30.2350.10">
    <property type="entry name" value="Pseudouridine synthase"/>
    <property type="match status" value="1"/>
</dbReference>
<dbReference type="PANTHER" id="PTHR21600:SF87">
    <property type="entry name" value="RNA PSEUDOURIDYLATE SYNTHASE DOMAIN-CONTAINING PROTEIN 1"/>
    <property type="match status" value="1"/>
</dbReference>
<dbReference type="InterPro" id="IPR002942">
    <property type="entry name" value="S4_RNA-bd"/>
</dbReference>
<evidence type="ECO:0000256" key="1">
    <source>
        <dbReference type="ARBA" id="ARBA00000073"/>
    </source>
</evidence>
<dbReference type="InterPro" id="IPR020103">
    <property type="entry name" value="PsdUridine_synth_cat_dom_sf"/>
</dbReference>
<feature type="active site" evidence="4">
    <location>
        <position position="144"/>
    </location>
</feature>
<dbReference type="InterPro" id="IPR006224">
    <property type="entry name" value="PsdUridine_synth_RluA-like_CS"/>
</dbReference>
<dbReference type="CDD" id="cd02869">
    <property type="entry name" value="PseudoU_synth_RluA_like"/>
    <property type="match status" value="1"/>
</dbReference>
<organism evidence="8 9">
    <name type="scientific">Faecalicoccus pleomorphus</name>
    <dbReference type="NCBI Taxonomy" id="1323"/>
    <lineage>
        <taxon>Bacteria</taxon>
        <taxon>Bacillati</taxon>
        <taxon>Bacillota</taxon>
        <taxon>Erysipelotrichia</taxon>
        <taxon>Erysipelotrichales</taxon>
        <taxon>Erysipelotrichaceae</taxon>
        <taxon>Faecalicoccus</taxon>
    </lineage>
</organism>
<dbReference type="InterPro" id="IPR050188">
    <property type="entry name" value="RluA_PseudoU_synthase"/>
</dbReference>
<dbReference type="EMBL" id="UHFX01000003">
    <property type="protein sequence ID" value="SUO04003.1"/>
    <property type="molecule type" value="Genomic_DNA"/>
</dbReference>
<comment type="function">
    <text evidence="6">Responsible for synthesis of pseudouridine from uracil.</text>
</comment>
<dbReference type="GeneID" id="77461861"/>
<dbReference type="EC" id="5.4.99.-" evidence="6"/>
<dbReference type="SUPFAM" id="SSF55174">
    <property type="entry name" value="Alpha-L RNA-binding motif"/>
    <property type="match status" value="1"/>
</dbReference>
<sequence length="296" mass="34155">MQEIKIGVNDAGQRLDRFLQKHYATLTKSMMYKAIRNKKIKVNRKRCTYDQKLQEGDSILLFLPYEFLETRQKACPVNTGSIDVVYEDDDIVLVNKPVGLLSQSDEKGLQDTLVSRIQYYLYQKKEYDPQRENSFAPAICHRLDKNTSGLILAAKNARALRLMNDAIACHKVRKVYCAKIEGTPLWDTKEVVCYIKKQETRALVQSNEAPGYKEARMFVKVMERQKEQTMVQIHLETGRFHQIRASMAYLGYPLCGDVKYGYKGSEKKYSLCAYHLEIGDVSLPIANKDFTIPRPF</sequence>
<dbReference type="GO" id="GO:0000455">
    <property type="term" value="P:enzyme-directed rRNA pseudouridine synthesis"/>
    <property type="evidence" value="ECO:0007669"/>
    <property type="project" value="UniProtKB-ARBA"/>
</dbReference>
<protein>
    <recommendedName>
        <fullName evidence="6">Pseudouridine synthase</fullName>
        <ecNumber evidence="6">5.4.99.-</ecNumber>
    </recommendedName>
</protein>
<dbReference type="SUPFAM" id="SSF55120">
    <property type="entry name" value="Pseudouridine synthase"/>
    <property type="match status" value="1"/>
</dbReference>
<evidence type="ECO:0000256" key="4">
    <source>
        <dbReference type="PIRSR" id="PIRSR606225-1"/>
    </source>
</evidence>
<dbReference type="InterPro" id="IPR006225">
    <property type="entry name" value="PsdUridine_synth_RluC/D"/>
</dbReference>
<dbReference type="CDD" id="cd00165">
    <property type="entry name" value="S4"/>
    <property type="match status" value="1"/>
</dbReference>
<comment type="catalytic activity">
    <reaction evidence="1 6">
        <text>a uridine in RNA = a pseudouridine in RNA</text>
        <dbReference type="Rhea" id="RHEA:48348"/>
        <dbReference type="Rhea" id="RHEA-COMP:12068"/>
        <dbReference type="Rhea" id="RHEA-COMP:12069"/>
        <dbReference type="ChEBI" id="CHEBI:65314"/>
        <dbReference type="ChEBI" id="CHEBI:65315"/>
    </reaction>
</comment>
<evidence type="ECO:0000259" key="7">
    <source>
        <dbReference type="SMART" id="SM00363"/>
    </source>
</evidence>